<dbReference type="InterPro" id="IPR037069">
    <property type="entry name" value="AcylCoA_DH/ox_N_sf"/>
</dbReference>
<dbReference type="PANTHER" id="PTHR43884">
    <property type="entry name" value="ACYL-COA DEHYDROGENASE"/>
    <property type="match status" value="1"/>
</dbReference>
<feature type="domain" description="Acyl-CoA dehydrogenase/oxidase C-terminal" evidence="6">
    <location>
        <begin position="230"/>
        <end position="377"/>
    </location>
</feature>
<evidence type="ECO:0000259" key="6">
    <source>
        <dbReference type="Pfam" id="PF00441"/>
    </source>
</evidence>
<comment type="caution">
    <text evidence="9">The sequence shown here is derived from an EMBL/GenBank/DDBJ whole genome shotgun (WGS) entry which is preliminary data.</text>
</comment>
<dbReference type="SUPFAM" id="SSF56645">
    <property type="entry name" value="Acyl-CoA dehydrogenase NM domain-like"/>
    <property type="match status" value="1"/>
</dbReference>
<dbReference type="RefSeq" id="WP_210968930.1">
    <property type="nucleotide sequence ID" value="NZ_JAGPXE010000002.1"/>
</dbReference>
<evidence type="ECO:0000256" key="5">
    <source>
        <dbReference type="RuleBase" id="RU362125"/>
    </source>
</evidence>
<sequence length="387" mass="41839">MSAPLNFSITAEQQDLVSVASRFGEQRLAPFYKQREIEGAFDRDTLLEMGRLGLFAVELPEDYGGLGLDCVTAGLVLEAICRSDYNVGQLMVSMSLSSALLARHGNPEVVKPWLSGMTAGRIIPAIALTEPAGGSDAANLTLRADRDDDTYILDGEKTSTSFATQADFAVVWARTGGPGARGISAFLVPLDLPGITTSEFADLGGRSAGRGSVHFDRVAVPASHLLGEENQGFIQVMQGFDYSRALIGLQVLAVARQSLDETWRSAAERTSMGKPLTDHQGVSFPLAEAETHVEACRLLCLKTLWLKDQGIPHTEEAAMCKWWGPKLAFETVQTCLLINGHSAYTEELPYEQRLRDVLGLQLGDGSAQIMKLVIARHKVGQAKIPGH</sequence>
<feature type="domain" description="Acyl-CoA dehydrogenase/oxidase N-terminal" evidence="8">
    <location>
        <begin position="10"/>
        <end position="120"/>
    </location>
</feature>
<keyword evidence="5" id="KW-0560">Oxidoreductase</keyword>
<reference evidence="9 10" key="1">
    <citation type="submission" date="2021-04" db="EMBL/GenBank/DDBJ databases">
        <title>Whole-genome sequencing of Saccharopolyspora endophytica KCTC 19397.</title>
        <authorList>
            <person name="Ay H."/>
            <person name="Saygin H."/>
            <person name="Sahin N."/>
        </authorList>
    </citation>
    <scope>NUCLEOTIDE SEQUENCE [LARGE SCALE GENOMIC DNA]</scope>
    <source>
        <strain evidence="9 10">KCTC 19397</strain>
    </source>
</reference>
<evidence type="ECO:0000256" key="1">
    <source>
        <dbReference type="ARBA" id="ARBA00001974"/>
    </source>
</evidence>
<dbReference type="SUPFAM" id="SSF47203">
    <property type="entry name" value="Acyl-CoA dehydrogenase C-terminal domain-like"/>
    <property type="match status" value="1"/>
</dbReference>
<dbReference type="EMBL" id="JAGPXE010000002">
    <property type="protein sequence ID" value="MBQ0923484.1"/>
    <property type="molecule type" value="Genomic_DNA"/>
</dbReference>
<evidence type="ECO:0000259" key="7">
    <source>
        <dbReference type="Pfam" id="PF02770"/>
    </source>
</evidence>
<name>A0ABS5DB06_9PSEU</name>
<proteinExistence type="inferred from homology"/>
<dbReference type="Gene3D" id="2.40.110.10">
    <property type="entry name" value="Butyryl-CoA Dehydrogenase, subunit A, domain 2"/>
    <property type="match status" value="1"/>
</dbReference>
<dbReference type="Proteomes" id="UP000674084">
    <property type="component" value="Unassembled WGS sequence"/>
</dbReference>
<dbReference type="InterPro" id="IPR013786">
    <property type="entry name" value="AcylCoA_DH/ox_N"/>
</dbReference>
<evidence type="ECO:0000256" key="4">
    <source>
        <dbReference type="ARBA" id="ARBA00022827"/>
    </source>
</evidence>
<keyword evidence="4 5" id="KW-0274">FAD</keyword>
<dbReference type="InterPro" id="IPR009075">
    <property type="entry name" value="AcylCo_DH/oxidase_C"/>
</dbReference>
<accession>A0ABS5DB06</accession>
<dbReference type="Gene3D" id="1.20.140.10">
    <property type="entry name" value="Butyryl-CoA Dehydrogenase, subunit A, domain 3"/>
    <property type="match status" value="1"/>
</dbReference>
<comment type="cofactor">
    <cofactor evidence="1 5">
        <name>FAD</name>
        <dbReference type="ChEBI" id="CHEBI:57692"/>
    </cofactor>
</comment>
<dbReference type="InterPro" id="IPR006091">
    <property type="entry name" value="Acyl-CoA_Oxase/DH_mid-dom"/>
</dbReference>
<gene>
    <name evidence="9" type="ORF">KBO27_05990</name>
</gene>
<dbReference type="Pfam" id="PF02771">
    <property type="entry name" value="Acyl-CoA_dh_N"/>
    <property type="match status" value="1"/>
</dbReference>
<organism evidence="9 10">
    <name type="scientific">Saccharopolyspora endophytica</name>
    <dbReference type="NCBI Taxonomy" id="543886"/>
    <lineage>
        <taxon>Bacteria</taxon>
        <taxon>Bacillati</taxon>
        <taxon>Actinomycetota</taxon>
        <taxon>Actinomycetes</taxon>
        <taxon>Pseudonocardiales</taxon>
        <taxon>Pseudonocardiaceae</taxon>
        <taxon>Saccharopolyspora</taxon>
    </lineage>
</organism>
<evidence type="ECO:0000259" key="8">
    <source>
        <dbReference type="Pfam" id="PF02771"/>
    </source>
</evidence>
<keyword evidence="10" id="KW-1185">Reference proteome</keyword>
<evidence type="ECO:0000313" key="9">
    <source>
        <dbReference type="EMBL" id="MBQ0923484.1"/>
    </source>
</evidence>
<evidence type="ECO:0000256" key="2">
    <source>
        <dbReference type="ARBA" id="ARBA00009347"/>
    </source>
</evidence>
<dbReference type="Pfam" id="PF00441">
    <property type="entry name" value="Acyl-CoA_dh_1"/>
    <property type="match status" value="1"/>
</dbReference>
<dbReference type="PANTHER" id="PTHR43884:SF12">
    <property type="entry name" value="ISOVALERYL-COA DEHYDROGENASE, MITOCHONDRIAL-RELATED"/>
    <property type="match status" value="1"/>
</dbReference>
<dbReference type="Pfam" id="PF02770">
    <property type="entry name" value="Acyl-CoA_dh_M"/>
    <property type="match status" value="1"/>
</dbReference>
<evidence type="ECO:0000256" key="3">
    <source>
        <dbReference type="ARBA" id="ARBA00022630"/>
    </source>
</evidence>
<protein>
    <submittedName>
        <fullName evidence="9">Acyl-CoA dehydrogenase family protein</fullName>
    </submittedName>
</protein>
<dbReference type="InterPro" id="IPR046373">
    <property type="entry name" value="Acyl-CoA_Oxase/DH_mid-dom_sf"/>
</dbReference>
<dbReference type="Gene3D" id="1.10.540.10">
    <property type="entry name" value="Acyl-CoA dehydrogenase/oxidase, N-terminal domain"/>
    <property type="match status" value="1"/>
</dbReference>
<dbReference type="InterPro" id="IPR009100">
    <property type="entry name" value="AcylCoA_DH/oxidase_NM_dom_sf"/>
</dbReference>
<feature type="domain" description="Acyl-CoA oxidase/dehydrogenase middle" evidence="7">
    <location>
        <begin position="125"/>
        <end position="218"/>
    </location>
</feature>
<dbReference type="InterPro" id="IPR036250">
    <property type="entry name" value="AcylCo_DH-like_C"/>
</dbReference>
<comment type="similarity">
    <text evidence="2 5">Belongs to the acyl-CoA dehydrogenase family.</text>
</comment>
<evidence type="ECO:0000313" key="10">
    <source>
        <dbReference type="Proteomes" id="UP000674084"/>
    </source>
</evidence>
<keyword evidence="3 5" id="KW-0285">Flavoprotein</keyword>